<comment type="caution">
    <text evidence="3">The sequence shown here is derived from an EMBL/GenBank/DDBJ whole genome shotgun (WGS) entry which is preliminary data.</text>
</comment>
<evidence type="ECO:0000256" key="1">
    <source>
        <dbReference type="ARBA" id="ARBA00022441"/>
    </source>
</evidence>
<dbReference type="InterPro" id="IPR006652">
    <property type="entry name" value="Kelch_1"/>
</dbReference>
<dbReference type="Pfam" id="PF24681">
    <property type="entry name" value="Kelch_KLHDC2_KLHL20_DRC7"/>
    <property type="match status" value="1"/>
</dbReference>
<keyword evidence="1" id="KW-0880">Kelch repeat</keyword>
<accession>A0A433SDT5</accession>
<sequence>MFMGGESNTGEGLTDAAIFMMANNQWQNIHPMQQKRMLAAATTLQDNSVLVTGGISAAGAGTELSAVELYTPDADQWTQMTAMQTARVRHTATLLDNGKVLIVGGEDGPTQALNTAELYDPATQTWTQLPEMQEARCEHYAVLLPDNQVMVAGGWTDDGQVDLVEIYDHAKNQWSRADASWNWVSEAVPLPDGRLMVTRVIWSPENGEWQNTQTIEIYDPQTKRFTVLASTETPMQ</sequence>
<dbReference type="Proteomes" id="UP000286947">
    <property type="component" value="Unassembled WGS sequence"/>
</dbReference>
<name>A0A433SDT5_9BURK</name>
<gene>
    <name evidence="3" type="primary">nanM_1</name>
    <name evidence="3" type="ORF">CUZ56_00858</name>
</gene>
<dbReference type="Gene3D" id="2.120.10.80">
    <property type="entry name" value="Kelch-type beta propeller"/>
    <property type="match status" value="1"/>
</dbReference>
<dbReference type="InterPro" id="IPR015915">
    <property type="entry name" value="Kelch-typ_b-propeller"/>
</dbReference>
<dbReference type="PANTHER" id="PTHR46344">
    <property type="entry name" value="OS02G0202900 PROTEIN"/>
    <property type="match status" value="1"/>
</dbReference>
<dbReference type="EMBL" id="PQSP01000002">
    <property type="protein sequence ID" value="RUS66921.1"/>
    <property type="molecule type" value="Genomic_DNA"/>
</dbReference>
<dbReference type="PANTHER" id="PTHR46344:SF27">
    <property type="entry name" value="KELCH REPEAT SUPERFAMILY PROTEIN"/>
    <property type="match status" value="1"/>
</dbReference>
<keyword evidence="4" id="KW-1185">Reference proteome</keyword>
<reference evidence="3 4" key="1">
    <citation type="submission" date="2018-01" db="EMBL/GenBank/DDBJ databases">
        <title>Saezia sanguinis gen. nov., sp. nov., in the order Burkholderiales isolated from human blood.</title>
        <authorList>
            <person name="Medina-Pascual M.J."/>
            <person name="Valdezate S."/>
            <person name="Monzon S."/>
            <person name="Cuesta I."/>
            <person name="Carrasco G."/>
            <person name="Villalon P."/>
            <person name="Saez-Nieto J.A."/>
        </authorList>
    </citation>
    <scope>NUCLEOTIDE SEQUENCE [LARGE SCALE GENOMIC DNA]</scope>
    <source>
        <strain evidence="3 4">CNM695-12</strain>
    </source>
</reference>
<proteinExistence type="predicted"/>
<evidence type="ECO:0000256" key="2">
    <source>
        <dbReference type="ARBA" id="ARBA00022737"/>
    </source>
</evidence>
<evidence type="ECO:0000313" key="3">
    <source>
        <dbReference type="EMBL" id="RUS66921.1"/>
    </source>
</evidence>
<protein>
    <submittedName>
        <fullName evidence="3">N-acetylneuraminate epimerase</fullName>
        <ecNumber evidence="3">5.1.3.24</ecNumber>
    </submittedName>
</protein>
<keyword evidence="3" id="KW-0413">Isomerase</keyword>
<organism evidence="3 4">
    <name type="scientific">Saezia sanguinis</name>
    <dbReference type="NCBI Taxonomy" id="1965230"/>
    <lineage>
        <taxon>Bacteria</taxon>
        <taxon>Pseudomonadati</taxon>
        <taxon>Pseudomonadota</taxon>
        <taxon>Betaproteobacteria</taxon>
        <taxon>Burkholderiales</taxon>
        <taxon>Saeziaceae</taxon>
        <taxon>Saezia</taxon>
    </lineage>
</organism>
<dbReference type="GO" id="GO:0016853">
    <property type="term" value="F:isomerase activity"/>
    <property type="evidence" value="ECO:0007669"/>
    <property type="project" value="UniProtKB-KW"/>
</dbReference>
<keyword evidence="2" id="KW-0677">Repeat</keyword>
<dbReference type="SMART" id="SM00612">
    <property type="entry name" value="Kelch"/>
    <property type="match status" value="3"/>
</dbReference>
<dbReference type="SUPFAM" id="SSF117281">
    <property type="entry name" value="Kelch motif"/>
    <property type="match status" value="1"/>
</dbReference>
<dbReference type="EC" id="5.1.3.24" evidence="3"/>
<evidence type="ECO:0000313" key="4">
    <source>
        <dbReference type="Proteomes" id="UP000286947"/>
    </source>
</evidence>
<dbReference type="AlphaFoldDB" id="A0A433SDT5"/>